<comment type="caution">
    <text evidence="3">The sequence shown here is derived from an EMBL/GenBank/DDBJ whole genome shotgun (WGS) entry which is preliminary data.</text>
</comment>
<dbReference type="InterPro" id="IPR052118">
    <property type="entry name" value="Rho-GAP_regulator"/>
</dbReference>
<dbReference type="InterPro" id="IPR001478">
    <property type="entry name" value="PDZ"/>
</dbReference>
<organism evidence="3 4">
    <name type="scientific">Oopsacas minuta</name>
    <dbReference type="NCBI Taxonomy" id="111878"/>
    <lineage>
        <taxon>Eukaryota</taxon>
        <taxon>Metazoa</taxon>
        <taxon>Porifera</taxon>
        <taxon>Hexactinellida</taxon>
        <taxon>Hexasterophora</taxon>
        <taxon>Lyssacinosida</taxon>
        <taxon>Leucopsacidae</taxon>
        <taxon>Oopsacas</taxon>
    </lineage>
</organism>
<evidence type="ECO:0000259" key="2">
    <source>
        <dbReference type="PROSITE" id="PS50106"/>
    </source>
</evidence>
<dbReference type="Pfam" id="PF00595">
    <property type="entry name" value="PDZ"/>
    <property type="match status" value="1"/>
</dbReference>
<dbReference type="GO" id="GO:0097060">
    <property type="term" value="C:synaptic membrane"/>
    <property type="evidence" value="ECO:0007669"/>
    <property type="project" value="TreeGrafter"/>
</dbReference>
<dbReference type="Proteomes" id="UP001165289">
    <property type="component" value="Unassembled WGS sequence"/>
</dbReference>
<gene>
    <name evidence="3" type="ORF">LOD99_13257</name>
</gene>
<feature type="domain" description="PDZ" evidence="2">
    <location>
        <begin position="182"/>
        <end position="253"/>
    </location>
</feature>
<dbReference type="Gene3D" id="2.30.42.10">
    <property type="match status" value="1"/>
</dbReference>
<dbReference type="PANTHER" id="PTHR46150:SF3">
    <property type="entry name" value="RHO GTPASE-ACTIVATING PROTEIN 100F"/>
    <property type="match status" value="1"/>
</dbReference>
<accession>A0AAV7JBA5</accession>
<feature type="region of interest" description="Disordered" evidence="1">
    <location>
        <begin position="273"/>
        <end position="353"/>
    </location>
</feature>
<protein>
    <submittedName>
        <fullName evidence="3">Rho GTPase-activating protein</fullName>
    </submittedName>
</protein>
<dbReference type="AlphaFoldDB" id="A0AAV7JBA5"/>
<evidence type="ECO:0000313" key="4">
    <source>
        <dbReference type="Proteomes" id="UP001165289"/>
    </source>
</evidence>
<dbReference type="InterPro" id="IPR036034">
    <property type="entry name" value="PDZ_sf"/>
</dbReference>
<dbReference type="EMBL" id="JAKMXF010000365">
    <property type="protein sequence ID" value="KAI6646004.1"/>
    <property type="molecule type" value="Genomic_DNA"/>
</dbReference>
<keyword evidence="4" id="KW-1185">Reference proteome</keyword>
<dbReference type="PANTHER" id="PTHR46150">
    <property type="entry name" value="RHO GTPASE-ACTIVATING PROTEIN 100F"/>
    <property type="match status" value="1"/>
</dbReference>
<dbReference type="GO" id="GO:0046578">
    <property type="term" value="P:regulation of Ras protein signal transduction"/>
    <property type="evidence" value="ECO:0007669"/>
    <property type="project" value="TreeGrafter"/>
</dbReference>
<dbReference type="PROSITE" id="PS50106">
    <property type="entry name" value="PDZ"/>
    <property type="match status" value="1"/>
</dbReference>
<evidence type="ECO:0000313" key="3">
    <source>
        <dbReference type="EMBL" id="KAI6646004.1"/>
    </source>
</evidence>
<sequence length="568" mass="62603">MSYPSDQTGEGSQWNGTALLAQSGNKRMIITPSARASLKSMDQRVGAHEMLDDTTSITSGISITSQGILAGNVYRVGGLTRELVERLQESEREGSLAALPPNIDYIELKPGDAPPKGFAWEAHSKKKGKPRINLIPESIRKIAGIRSVSEKSLAALGPSLLEEGDTDSAPWDSNTKQMFLRQVEIWKAPGDTLGFYVSRGDGHERSDGVFLSRLVLGSYVERLGLLQVGDEILAINGIPVGDMPLQNVVMLLKYVQRLELTVKAPSGWSHLYRKFNKRPKPSRKAPPVPSAPFNHSKPILTPFAPVSDKSRPTHPHPQLVPFPSVSAPVDSRQRSSSSTDPPTEPIVPPSGIMPIHSRGFSDISMPNPVSYRPVESDFLAVADHQHSLSSTGKFQYTGRVNKHYLHREPEHLLNAEQLEFMAQLEREEHLFESEDTTQDTQHVFVDHANIDVSCLPVVLPLDVTDVIPVIPVIKSDDSTHTDTEQDLDSTPPLLQLFPPDHIDTDQESVPTTEVIDSESNPDFERADTPSIVSINLSREGSIVELPPLHDQLADVPQDDQLLPKIYIK</sequence>
<reference evidence="3 4" key="1">
    <citation type="journal article" date="2023" name="BMC Biol.">
        <title>The compact genome of the sponge Oopsacas minuta (Hexactinellida) is lacking key metazoan core genes.</title>
        <authorList>
            <person name="Santini S."/>
            <person name="Schenkelaars Q."/>
            <person name="Jourda C."/>
            <person name="Duchesne M."/>
            <person name="Belahbib H."/>
            <person name="Rocher C."/>
            <person name="Selva M."/>
            <person name="Riesgo A."/>
            <person name="Vervoort M."/>
            <person name="Leys S.P."/>
            <person name="Kodjabachian L."/>
            <person name="Le Bivic A."/>
            <person name="Borchiellini C."/>
            <person name="Claverie J.M."/>
            <person name="Renard E."/>
        </authorList>
    </citation>
    <scope>NUCLEOTIDE SEQUENCE [LARGE SCALE GENOMIC DNA]</scope>
    <source>
        <strain evidence="3">SPO-2</strain>
    </source>
</reference>
<name>A0AAV7JBA5_9METZ</name>
<proteinExistence type="predicted"/>
<feature type="compositionally biased region" description="Basic residues" evidence="1">
    <location>
        <begin position="273"/>
        <end position="283"/>
    </location>
</feature>
<dbReference type="GO" id="GO:0005096">
    <property type="term" value="F:GTPase activator activity"/>
    <property type="evidence" value="ECO:0007669"/>
    <property type="project" value="TreeGrafter"/>
</dbReference>
<evidence type="ECO:0000256" key="1">
    <source>
        <dbReference type="SAM" id="MobiDB-lite"/>
    </source>
</evidence>
<dbReference type="GO" id="GO:0016477">
    <property type="term" value="P:cell migration"/>
    <property type="evidence" value="ECO:0007669"/>
    <property type="project" value="TreeGrafter"/>
</dbReference>
<dbReference type="SUPFAM" id="SSF50156">
    <property type="entry name" value="PDZ domain-like"/>
    <property type="match status" value="1"/>
</dbReference>
<dbReference type="SMART" id="SM00228">
    <property type="entry name" value="PDZ"/>
    <property type="match status" value="1"/>
</dbReference>